<sequence>TAYQGSTIPTTSSSLPKVVECETEVTKDMVPPTNNESTKDVQPSVVQIETPVPNSEPVAAPEVILKILLEKLRDPARFSSRVIFPKWMNA</sequence>
<accession>A0A699UAX7</accession>
<gene>
    <name evidence="1" type="ORF">Tci_890485</name>
</gene>
<feature type="non-terminal residue" evidence="1">
    <location>
        <position position="1"/>
    </location>
</feature>
<organism evidence="1">
    <name type="scientific">Tanacetum cinerariifolium</name>
    <name type="common">Dalmatian daisy</name>
    <name type="synonym">Chrysanthemum cinerariifolium</name>
    <dbReference type="NCBI Taxonomy" id="118510"/>
    <lineage>
        <taxon>Eukaryota</taxon>
        <taxon>Viridiplantae</taxon>
        <taxon>Streptophyta</taxon>
        <taxon>Embryophyta</taxon>
        <taxon>Tracheophyta</taxon>
        <taxon>Spermatophyta</taxon>
        <taxon>Magnoliopsida</taxon>
        <taxon>eudicotyledons</taxon>
        <taxon>Gunneridae</taxon>
        <taxon>Pentapetalae</taxon>
        <taxon>asterids</taxon>
        <taxon>campanulids</taxon>
        <taxon>Asterales</taxon>
        <taxon>Asteraceae</taxon>
        <taxon>Asteroideae</taxon>
        <taxon>Anthemideae</taxon>
        <taxon>Anthemidinae</taxon>
        <taxon>Tanacetum</taxon>
    </lineage>
</organism>
<protein>
    <submittedName>
        <fullName evidence="1">Reverse transcriptase domain-containing protein</fullName>
    </submittedName>
</protein>
<dbReference type="EMBL" id="BKCJ011307965">
    <property type="protein sequence ID" value="GFD18516.1"/>
    <property type="molecule type" value="Genomic_DNA"/>
</dbReference>
<keyword evidence="1" id="KW-0695">RNA-directed DNA polymerase</keyword>
<dbReference type="GO" id="GO:0003964">
    <property type="term" value="F:RNA-directed DNA polymerase activity"/>
    <property type="evidence" value="ECO:0007669"/>
    <property type="project" value="UniProtKB-KW"/>
</dbReference>
<reference evidence="1" key="1">
    <citation type="journal article" date="2019" name="Sci. Rep.">
        <title>Draft genome of Tanacetum cinerariifolium, the natural source of mosquito coil.</title>
        <authorList>
            <person name="Yamashiro T."/>
            <person name="Shiraishi A."/>
            <person name="Satake H."/>
            <person name="Nakayama K."/>
        </authorList>
    </citation>
    <scope>NUCLEOTIDE SEQUENCE</scope>
</reference>
<keyword evidence="1" id="KW-0808">Transferase</keyword>
<keyword evidence="1" id="KW-0548">Nucleotidyltransferase</keyword>
<dbReference type="AlphaFoldDB" id="A0A699UAX7"/>
<name>A0A699UAX7_TANCI</name>
<proteinExistence type="predicted"/>
<evidence type="ECO:0000313" key="1">
    <source>
        <dbReference type="EMBL" id="GFD18516.1"/>
    </source>
</evidence>
<comment type="caution">
    <text evidence="1">The sequence shown here is derived from an EMBL/GenBank/DDBJ whole genome shotgun (WGS) entry which is preliminary data.</text>
</comment>